<feature type="domain" description="RRM" evidence="7">
    <location>
        <begin position="258"/>
        <end position="339"/>
    </location>
</feature>
<dbReference type="GO" id="GO:0003723">
    <property type="term" value="F:RNA binding"/>
    <property type="evidence" value="ECO:0007669"/>
    <property type="project" value="UniProtKB-UniRule"/>
</dbReference>
<dbReference type="Proteomes" id="UP000225706">
    <property type="component" value="Unassembled WGS sequence"/>
</dbReference>
<feature type="transmembrane region" description="Helical" evidence="6">
    <location>
        <begin position="207"/>
        <end position="227"/>
    </location>
</feature>
<dbReference type="Gene3D" id="3.30.70.330">
    <property type="match status" value="1"/>
</dbReference>
<keyword evidence="6" id="KW-0812">Transmembrane</keyword>
<evidence type="ECO:0000256" key="2">
    <source>
        <dbReference type="ARBA" id="ARBA00022884"/>
    </source>
</evidence>
<feature type="region of interest" description="Disordered" evidence="5">
    <location>
        <begin position="827"/>
        <end position="868"/>
    </location>
</feature>
<dbReference type="OrthoDB" id="5957673at2759"/>
<evidence type="ECO:0000256" key="3">
    <source>
        <dbReference type="ARBA" id="ARBA00023242"/>
    </source>
</evidence>
<feature type="region of interest" description="Disordered" evidence="5">
    <location>
        <begin position="1108"/>
        <end position="1131"/>
    </location>
</feature>
<keyword evidence="6" id="KW-0472">Membrane</keyword>
<keyword evidence="3" id="KW-0539">Nucleus</keyword>
<evidence type="ECO:0000256" key="5">
    <source>
        <dbReference type="SAM" id="MobiDB-lite"/>
    </source>
</evidence>
<keyword evidence="6" id="KW-1133">Transmembrane helix</keyword>
<dbReference type="AlphaFoldDB" id="A0A2B4SAC5"/>
<dbReference type="InterPro" id="IPR012677">
    <property type="entry name" value="Nucleotide-bd_a/b_plait_sf"/>
</dbReference>
<organism evidence="8 9">
    <name type="scientific">Stylophora pistillata</name>
    <name type="common">Smooth cauliflower coral</name>
    <dbReference type="NCBI Taxonomy" id="50429"/>
    <lineage>
        <taxon>Eukaryota</taxon>
        <taxon>Metazoa</taxon>
        <taxon>Cnidaria</taxon>
        <taxon>Anthozoa</taxon>
        <taxon>Hexacorallia</taxon>
        <taxon>Scleractinia</taxon>
        <taxon>Astrocoeniina</taxon>
        <taxon>Pocilloporidae</taxon>
        <taxon>Stylophora</taxon>
    </lineage>
</organism>
<keyword evidence="2 4" id="KW-0694">RNA-binding</keyword>
<evidence type="ECO:0000256" key="4">
    <source>
        <dbReference type="PROSITE-ProRule" id="PRU00176"/>
    </source>
</evidence>
<dbReference type="GO" id="GO:0003700">
    <property type="term" value="F:DNA-binding transcription factor activity"/>
    <property type="evidence" value="ECO:0007669"/>
    <property type="project" value="InterPro"/>
</dbReference>
<comment type="caution">
    <text evidence="8">The sequence shown here is derived from an EMBL/GenBank/DDBJ whole genome shotgun (WGS) entry which is preliminary data.</text>
</comment>
<feature type="region of interest" description="Disordered" evidence="5">
    <location>
        <begin position="567"/>
        <end position="658"/>
    </location>
</feature>
<feature type="region of interest" description="Disordered" evidence="5">
    <location>
        <begin position="766"/>
        <end position="801"/>
    </location>
</feature>
<dbReference type="STRING" id="50429.A0A2B4SAC5"/>
<dbReference type="Pfam" id="PF00076">
    <property type="entry name" value="RRM_1"/>
    <property type="match status" value="1"/>
</dbReference>
<dbReference type="SMART" id="SM00360">
    <property type="entry name" value="RRM"/>
    <property type="match status" value="1"/>
</dbReference>
<proteinExistence type="predicted"/>
<dbReference type="EMBL" id="LSMT01000099">
    <property type="protein sequence ID" value="PFX27624.1"/>
    <property type="molecule type" value="Genomic_DNA"/>
</dbReference>
<dbReference type="CDD" id="cd12226">
    <property type="entry name" value="RRM_NOL8"/>
    <property type="match status" value="1"/>
</dbReference>
<feature type="region of interest" description="Disordered" evidence="5">
    <location>
        <begin position="927"/>
        <end position="949"/>
    </location>
</feature>
<name>A0A2B4SAC5_STYPI</name>
<feature type="compositionally biased region" description="Polar residues" evidence="5">
    <location>
        <begin position="567"/>
        <end position="578"/>
    </location>
</feature>
<reference evidence="9" key="1">
    <citation type="journal article" date="2017" name="bioRxiv">
        <title>Comparative analysis of the genomes of Stylophora pistillata and Acropora digitifera provides evidence for extensive differences between species of corals.</title>
        <authorList>
            <person name="Voolstra C.R."/>
            <person name="Li Y."/>
            <person name="Liew Y.J."/>
            <person name="Baumgarten S."/>
            <person name="Zoccola D."/>
            <person name="Flot J.-F."/>
            <person name="Tambutte S."/>
            <person name="Allemand D."/>
            <person name="Aranda M."/>
        </authorList>
    </citation>
    <scope>NUCLEOTIDE SEQUENCE [LARGE SCALE GENOMIC DNA]</scope>
</reference>
<protein>
    <submittedName>
        <fullName evidence="8">Nucleolar protein 8</fullName>
    </submittedName>
</protein>
<accession>A0A2B4SAC5</accession>
<evidence type="ECO:0000313" key="8">
    <source>
        <dbReference type="EMBL" id="PFX27624.1"/>
    </source>
</evidence>
<feature type="transmembrane region" description="Helical" evidence="6">
    <location>
        <begin position="129"/>
        <end position="149"/>
    </location>
</feature>
<dbReference type="InterPro" id="IPR004827">
    <property type="entry name" value="bZIP"/>
</dbReference>
<dbReference type="Gene3D" id="1.20.1070.10">
    <property type="entry name" value="Rhodopsin 7-helix transmembrane proteins"/>
    <property type="match status" value="1"/>
</dbReference>
<dbReference type="PROSITE" id="PS00036">
    <property type="entry name" value="BZIP_BASIC"/>
    <property type="match status" value="1"/>
</dbReference>
<evidence type="ECO:0000259" key="7">
    <source>
        <dbReference type="PROSITE" id="PS50102"/>
    </source>
</evidence>
<sequence length="1131" mass="127290">MSMNVHYMATTVMPTRNAPILQDHSRASVTMRLITLETGQRVSVLSADFHRPYSKQVCCYCDGRGPTVTIISAHGYIFGGYTDNSWKAMGEEDVEYFSVAVSLSFLSVLIVFGHTFMLTVLWKDPFKRFRTAATIFVFGMVFANLFSGLSAGPLLIIEISSRYGALDLSVYAALGRDYLRQVKRAMDCISSNASCVRVRDRNFTRANLLLLTTVTALGVPIMIAWHISIDVAFFEARNFHQVNTVITQRVTGKIMETNRLFVGGLYSGIKEVDLRDRFNAFGTVSSVEVIQRADENGCTTKTFAYVDILQTEKDFRRCVSLLSNSKWRGCCLKIQPAKESFLTRLQRERQQQAQANFVSPLQEDTKQFSPKRTIAHHKKDTEKGNSFPETLVKAVPGTPLPGKKNWVVGKFGRVLPVMYLRRRDRKKIAKFDPSKTTHCLKKIKLEETDNTIAELTWNFQSEEDILNVSSGNLLKGKKKNKHKSKSAVTVEKGKFLNDSFEEQDLTEDVGTDSSESHSGRNVVRKIVETRLSREITDDIREESLAIENGHSEESVRSVPQLEEKLLSQVSGNEGSSVAKTFRKDSSLDSNQHFSVHNGTSPLEVERNDKQSFDGTGVEASDIKSSDSCENASDSESTDNENVPYSSKDQDSSAINSKLRPVGENFDICDSKEISLKFAKPEVGESPQTRTKSNEKRLDALLERRKIAQAQKNLIKDALKGLDSSAQSHDGRNHIVFSDSDGNEGDDNKVKKATYSVGVKISGSKASSWLGLDSDSDDDCDHTSHPSAERNNQLVKPQFEGKSGEELFKLQRTYGGDKRFDLDVRFLESDEDDDDNNDVRRAARSVAQKRESRGYEGATPREDEDEISKSIQEEKQMAFKVIRNILGADFRADYSGQGVERNVPEFRSSSLVHYDPTREDHKQFEKIVEEETEEPDEKLSLSNEKQTEEAKLPDVSYKKYYVANTSVLTNLFGGKKEGTSFTFLSQERDDDVESTPEDLTLEGTVEILKSNPWQATPKLPYDSSDDDDKDDTDNDYDSDDNTELNYSVGSGAIGLGETSSPPDELFFFHPDDSILANRIDDREAPFMRTVSPDEVSEHWVTVRSDLTQDYKKKRKDAIRRKNKLAAKRPRHR</sequence>
<dbReference type="InterPro" id="IPR000504">
    <property type="entry name" value="RRM_dom"/>
</dbReference>
<feature type="compositionally biased region" description="Acidic residues" evidence="5">
    <location>
        <begin position="1022"/>
        <end position="1041"/>
    </location>
</feature>
<dbReference type="InterPro" id="IPR035979">
    <property type="entry name" value="RBD_domain_sf"/>
</dbReference>
<comment type="subcellular location">
    <subcellularLocation>
        <location evidence="1">Nucleus</location>
        <location evidence="1">Nucleolus</location>
    </subcellularLocation>
</comment>
<feature type="region of interest" description="Disordered" evidence="5">
    <location>
        <begin position="723"/>
        <end position="748"/>
    </location>
</feature>
<evidence type="ECO:0000256" key="1">
    <source>
        <dbReference type="ARBA" id="ARBA00004604"/>
    </source>
</evidence>
<dbReference type="InterPro" id="IPR034138">
    <property type="entry name" value="NOP8_RRM"/>
</dbReference>
<feature type="compositionally biased region" description="Polar residues" evidence="5">
    <location>
        <begin position="587"/>
        <end position="600"/>
    </location>
</feature>
<feature type="compositionally biased region" description="Polar residues" evidence="5">
    <location>
        <begin position="627"/>
        <end position="655"/>
    </location>
</feature>
<feature type="compositionally biased region" description="Basic residues" evidence="5">
    <location>
        <begin position="1110"/>
        <end position="1131"/>
    </location>
</feature>
<gene>
    <name evidence="8" type="primary">Nol8</name>
    <name evidence="8" type="ORF">AWC38_SpisGene7663</name>
</gene>
<feature type="region of interest" description="Disordered" evidence="5">
    <location>
        <begin position="1009"/>
        <end position="1060"/>
    </location>
</feature>
<feature type="transmembrane region" description="Helical" evidence="6">
    <location>
        <begin position="96"/>
        <end position="122"/>
    </location>
</feature>
<evidence type="ECO:0000256" key="6">
    <source>
        <dbReference type="SAM" id="Phobius"/>
    </source>
</evidence>
<dbReference type="PANTHER" id="PTHR48029">
    <property type="entry name" value="NUCLEOLAR PROTEIN 8"/>
    <property type="match status" value="1"/>
</dbReference>
<keyword evidence="9" id="KW-1185">Reference proteome</keyword>
<dbReference type="GO" id="GO:0005730">
    <property type="term" value="C:nucleolus"/>
    <property type="evidence" value="ECO:0007669"/>
    <property type="project" value="UniProtKB-SubCell"/>
</dbReference>
<dbReference type="PROSITE" id="PS50102">
    <property type="entry name" value="RRM"/>
    <property type="match status" value="1"/>
</dbReference>
<evidence type="ECO:0000313" key="9">
    <source>
        <dbReference type="Proteomes" id="UP000225706"/>
    </source>
</evidence>
<dbReference type="PANTHER" id="PTHR48029:SF1">
    <property type="entry name" value="NUCLEOLAR PROTEIN 8"/>
    <property type="match status" value="1"/>
</dbReference>
<dbReference type="SUPFAM" id="SSF54928">
    <property type="entry name" value="RNA-binding domain, RBD"/>
    <property type="match status" value="1"/>
</dbReference>
<dbReference type="CDD" id="cd00637">
    <property type="entry name" value="7tm_classA_rhodopsin-like"/>
    <property type="match status" value="1"/>
</dbReference>